<feature type="compositionally biased region" description="Polar residues" evidence="1">
    <location>
        <begin position="1"/>
        <end position="17"/>
    </location>
</feature>
<dbReference type="AlphaFoldDB" id="A0A1Y2ACA8"/>
<organism evidence="3 4">
    <name type="scientific">Rhizoclosmatium globosum</name>
    <dbReference type="NCBI Taxonomy" id="329046"/>
    <lineage>
        <taxon>Eukaryota</taxon>
        <taxon>Fungi</taxon>
        <taxon>Fungi incertae sedis</taxon>
        <taxon>Chytridiomycota</taxon>
        <taxon>Chytridiomycota incertae sedis</taxon>
        <taxon>Chytridiomycetes</taxon>
        <taxon>Chytridiales</taxon>
        <taxon>Chytriomycetaceae</taxon>
        <taxon>Rhizoclosmatium</taxon>
    </lineage>
</organism>
<keyword evidence="2" id="KW-0472">Membrane</keyword>
<sequence length="375" mass="41527">MSNVYNTHPRYVTTTGQPFKHPGTAPPSLNSILQRIFSSPSPTFSTTRKSTRKSKTIKAVSLGFAVLFLFLYGRSLVGWFLGHHLVIEHRHSEAVVGAGTASTTAAPNLLPLQQLPQQQVPQTIENHSVLVAVESGPGIDAFTKRALLRAVFRNYTMQRVTASKLHLVFYWDFSAESVGREEGDGSSEAVALENGRRNVVRMEERVYGNDILHAPTTFDFLSHIHSLAEYDHIFKITQNNLVRFDALETAFQSTWTANLDLQNTGLFVSVSSRESSFYGLSMNLVYHLTHSISPDDDADATPASIKQGFEKSLTSRVDAIGLSDTSKGNVTVNSVKRVLLYERDVVRDLKAWRMGGVVFAGLESLSDYFGGVREL</sequence>
<gene>
    <name evidence="3" type="ORF">BCR33DRAFT_730680</name>
</gene>
<keyword evidence="2" id="KW-0812">Transmembrane</keyword>
<dbReference type="EMBL" id="MCGO01000264">
    <property type="protein sequence ID" value="ORY19917.1"/>
    <property type="molecule type" value="Genomic_DNA"/>
</dbReference>
<evidence type="ECO:0000313" key="4">
    <source>
        <dbReference type="Proteomes" id="UP000193642"/>
    </source>
</evidence>
<protein>
    <submittedName>
        <fullName evidence="3">Uncharacterized protein</fullName>
    </submittedName>
</protein>
<proteinExistence type="predicted"/>
<evidence type="ECO:0000313" key="3">
    <source>
        <dbReference type="EMBL" id="ORY19917.1"/>
    </source>
</evidence>
<name>A0A1Y2ACA8_9FUNG</name>
<accession>A0A1Y2ACA8</accession>
<evidence type="ECO:0000256" key="2">
    <source>
        <dbReference type="SAM" id="Phobius"/>
    </source>
</evidence>
<feature type="region of interest" description="Disordered" evidence="1">
    <location>
        <begin position="1"/>
        <end position="25"/>
    </location>
</feature>
<keyword evidence="2" id="KW-1133">Transmembrane helix</keyword>
<feature type="transmembrane region" description="Helical" evidence="2">
    <location>
        <begin position="59"/>
        <end position="81"/>
    </location>
</feature>
<keyword evidence="4" id="KW-1185">Reference proteome</keyword>
<dbReference type="OrthoDB" id="2158490at2759"/>
<reference evidence="3 4" key="1">
    <citation type="submission" date="2016-07" db="EMBL/GenBank/DDBJ databases">
        <title>Pervasive Adenine N6-methylation of Active Genes in Fungi.</title>
        <authorList>
            <consortium name="DOE Joint Genome Institute"/>
            <person name="Mondo S.J."/>
            <person name="Dannebaum R.O."/>
            <person name="Kuo R.C."/>
            <person name="Labutti K."/>
            <person name="Haridas S."/>
            <person name="Kuo A."/>
            <person name="Salamov A."/>
            <person name="Ahrendt S.R."/>
            <person name="Lipzen A."/>
            <person name="Sullivan W."/>
            <person name="Andreopoulos W.B."/>
            <person name="Clum A."/>
            <person name="Lindquist E."/>
            <person name="Daum C."/>
            <person name="Ramamoorthy G.K."/>
            <person name="Gryganskyi A."/>
            <person name="Culley D."/>
            <person name="Magnuson J.K."/>
            <person name="James T.Y."/>
            <person name="O'Malley M.A."/>
            <person name="Stajich J.E."/>
            <person name="Spatafora J.W."/>
            <person name="Visel A."/>
            <person name="Grigoriev I.V."/>
        </authorList>
    </citation>
    <scope>NUCLEOTIDE SEQUENCE [LARGE SCALE GENOMIC DNA]</scope>
    <source>
        <strain evidence="3 4">JEL800</strain>
    </source>
</reference>
<dbReference type="Proteomes" id="UP000193642">
    <property type="component" value="Unassembled WGS sequence"/>
</dbReference>
<comment type="caution">
    <text evidence="3">The sequence shown here is derived from an EMBL/GenBank/DDBJ whole genome shotgun (WGS) entry which is preliminary data.</text>
</comment>
<evidence type="ECO:0000256" key="1">
    <source>
        <dbReference type="SAM" id="MobiDB-lite"/>
    </source>
</evidence>